<sequence>MDYVVVEEDTLAIIPKSLSFAEKNIFETGLPGEVNKKRVMSEINLVVEIWFDYICQFYYIGRKKGHLTGVQGISHFLFNKTYTVSGAQDVFVYKEALNKA</sequence>
<gene>
    <name evidence="1" type="ORF">SAMN02745941_02113</name>
</gene>
<proteinExistence type="predicted"/>
<dbReference type="AlphaFoldDB" id="A0A1M5YLN2"/>
<evidence type="ECO:0000313" key="1">
    <source>
        <dbReference type="EMBL" id="SHI12754.1"/>
    </source>
</evidence>
<name>A0A1M5YLN2_9CLOT</name>
<accession>A0A1M5YLN2</accession>
<dbReference type="EMBL" id="FQXU01000006">
    <property type="protein sequence ID" value="SHI12754.1"/>
    <property type="molecule type" value="Genomic_DNA"/>
</dbReference>
<protein>
    <submittedName>
        <fullName evidence="1">Uncharacterized protein</fullName>
    </submittedName>
</protein>
<organism evidence="1 2">
    <name type="scientific">Clostridium intestinale DSM 6191</name>
    <dbReference type="NCBI Taxonomy" id="1121320"/>
    <lineage>
        <taxon>Bacteria</taxon>
        <taxon>Bacillati</taxon>
        <taxon>Bacillota</taxon>
        <taxon>Clostridia</taxon>
        <taxon>Eubacteriales</taxon>
        <taxon>Clostridiaceae</taxon>
        <taxon>Clostridium</taxon>
    </lineage>
</organism>
<evidence type="ECO:0000313" key="2">
    <source>
        <dbReference type="Proteomes" id="UP000184241"/>
    </source>
</evidence>
<dbReference type="RefSeq" id="WP_073019263.1">
    <property type="nucleotide sequence ID" value="NZ_FQXU01000006.1"/>
</dbReference>
<dbReference type="Proteomes" id="UP000184241">
    <property type="component" value="Unassembled WGS sequence"/>
</dbReference>
<reference evidence="1 2" key="1">
    <citation type="submission" date="2016-11" db="EMBL/GenBank/DDBJ databases">
        <authorList>
            <person name="Jaros S."/>
            <person name="Januszkiewicz K."/>
            <person name="Wedrychowicz H."/>
        </authorList>
    </citation>
    <scope>NUCLEOTIDE SEQUENCE [LARGE SCALE GENOMIC DNA]</scope>
    <source>
        <strain evidence="1 2">DSM 6191</strain>
    </source>
</reference>